<keyword evidence="1" id="KW-0808">Transferase</keyword>
<dbReference type="Pfam" id="PF13673">
    <property type="entry name" value="Acetyltransf_10"/>
    <property type="match status" value="1"/>
</dbReference>
<dbReference type="PANTHER" id="PTHR43877">
    <property type="entry name" value="AMINOALKYLPHOSPHONATE N-ACETYLTRANSFERASE-RELATED-RELATED"/>
    <property type="match status" value="1"/>
</dbReference>
<keyword evidence="2" id="KW-0012">Acyltransferase</keyword>
<dbReference type="InterPro" id="IPR050832">
    <property type="entry name" value="Bact_Acetyltransf"/>
</dbReference>
<proteinExistence type="predicted"/>
<feature type="domain" description="N-acetyltransferase" evidence="3">
    <location>
        <begin position="19"/>
        <end position="160"/>
    </location>
</feature>
<dbReference type="PANTHER" id="PTHR43877:SF2">
    <property type="entry name" value="AMINOALKYLPHOSPHONATE N-ACETYLTRANSFERASE-RELATED"/>
    <property type="match status" value="1"/>
</dbReference>
<dbReference type="PROSITE" id="PS51186">
    <property type="entry name" value="GNAT"/>
    <property type="match status" value="1"/>
</dbReference>
<evidence type="ECO:0000259" key="3">
    <source>
        <dbReference type="PROSITE" id="PS51186"/>
    </source>
</evidence>
<dbReference type="SUPFAM" id="SSF55729">
    <property type="entry name" value="Acyl-CoA N-acyltransferases (Nat)"/>
    <property type="match status" value="1"/>
</dbReference>
<comment type="caution">
    <text evidence="4">The sequence shown here is derived from an EMBL/GenBank/DDBJ whole genome shotgun (WGS) entry which is preliminary data.</text>
</comment>
<organism evidence="4 5">
    <name type="scientific">Streptomyces oryzae</name>
    <dbReference type="NCBI Taxonomy" id="1434886"/>
    <lineage>
        <taxon>Bacteria</taxon>
        <taxon>Bacillati</taxon>
        <taxon>Actinomycetota</taxon>
        <taxon>Actinomycetes</taxon>
        <taxon>Kitasatosporales</taxon>
        <taxon>Streptomycetaceae</taxon>
        <taxon>Streptomyces</taxon>
    </lineage>
</organism>
<sequence length="168" mass="18271">MREPTERVPTTREPTTQEPTIRRAVAQDAEQLTALVQESAAARGAYASLAAGYEVTPHYIARHEVYVAVDGSGAPLGFYALVLDPPELDLAFVADAVQGAGVGRRLIQHMLGCAAQAGIRRLRVVAHPPTEKFYLRMGARRVGTVPPTPPRVFWARPELRFDLSQSAA</sequence>
<reference evidence="4 5" key="1">
    <citation type="submission" date="2020-11" db="EMBL/GenBank/DDBJ databases">
        <title>Streptomyces spirodelae sp. nov., isolated from duckweed.</title>
        <authorList>
            <person name="Saimee Y."/>
            <person name="Duangmal K."/>
        </authorList>
    </citation>
    <scope>NUCLEOTIDE SEQUENCE [LARGE SCALE GENOMIC DNA]</scope>
    <source>
        <strain evidence="4 5">S16-07</strain>
    </source>
</reference>
<evidence type="ECO:0000256" key="1">
    <source>
        <dbReference type="ARBA" id="ARBA00022679"/>
    </source>
</evidence>
<dbReference type="RefSeq" id="WP_209240527.1">
    <property type="nucleotide sequence ID" value="NZ_JADKMA010000082.1"/>
</dbReference>
<dbReference type="InterPro" id="IPR016181">
    <property type="entry name" value="Acyl_CoA_acyltransferase"/>
</dbReference>
<protein>
    <submittedName>
        <fullName evidence="4">GNAT family N-acetyltransferase</fullName>
    </submittedName>
</protein>
<dbReference type="Proteomes" id="UP001519064">
    <property type="component" value="Unassembled WGS sequence"/>
</dbReference>
<evidence type="ECO:0000256" key="2">
    <source>
        <dbReference type="ARBA" id="ARBA00023315"/>
    </source>
</evidence>
<accession>A0ABS3XDJ3</accession>
<evidence type="ECO:0000313" key="4">
    <source>
        <dbReference type="EMBL" id="MBO8193451.1"/>
    </source>
</evidence>
<dbReference type="InterPro" id="IPR000182">
    <property type="entry name" value="GNAT_dom"/>
</dbReference>
<name>A0ABS3XDJ3_9ACTN</name>
<dbReference type="Gene3D" id="3.40.630.30">
    <property type="match status" value="1"/>
</dbReference>
<dbReference type="EMBL" id="JADKMA010000082">
    <property type="protein sequence ID" value="MBO8193451.1"/>
    <property type="molecule type" value="Genomic_DNA"/>
</dbReference>
<evidence type="ECO:0000313" key="5">
    <source>
        <dbReference type="Proteomes" id="UP001519064"/>
    </source>
</evidence>
<dbReference type="CDD" id="cd04301">
    <property type="entry name" value="NAT_SF"/>
    <property type="match status" value="1"/>
</dbReference>
<keyword evidence="5" id="KW-1185">Reference proteome</keyword>
<gene>
    <name evidence="4" type="ORF">ITI46_17550</name>
</gene>